<feature type="compositionally biased region" description="Basic residues" evidence="1">
    <location>
        <begin position="14"/>
        <end position="29"/>
    </location>
</feature>
<evidence type="ECO:0000313" key="3">
    <source>
        <dbReference type="Proteomes" id="UP000612808"/>
    </source>
</evidence>
<dbReference type="AlphaFoldDB" id="A0A8J3JCW8"/>
<comment type="caution">
    <text evidence="2">The sequence shown here is derived from an EMBL/GenBank/DDBJ whole genome shotgun (WGS) entry which is preliminary data.</text>
</comment>
<reference evidence="2" key="1">
    <citation type="submission" date="2021-01" db="EMBL/GenBank/DDBJ databases">
        <title>Whole genome shotgun sequence of Actinocatenispora rupis NBRC 107355.</title>
        <authorList>
            <person name="Komaki H."/>
            <person name="Tamura T."/>
        </authorList>
    </citation>
    <scope>NUCLEOTIDE SEQUENCE</scope>
    <source>
        <strain evidence="2">NBRC 107355</strain>
    </source>
</reference>
<gene>
    <name evidence="2" type="ORF">Aru02nite_69790</name>
</gene>
<proteinExistence type="predicted"/>
<feature type="region of interest" description="Disordered" evidence="1">
    <location>
        <begin position="1"/>
        <end position="129"/>
    </location>
</feature>
<name>A0A8J3JCW8_9ACTN</name>
<sequence>MSRTSEARQAGRIPVKHRCGAGSSKKPKHSGADQRAAKQRVASTAERSEGGPRTAKVKHSKASARGEAARTAAVTAVLPEPFRETSTTPVGERSDATRKPRLFHGGYTGREPGVLPNTTRQHPTTPIQRDTTPWYQRKLDLGIRCCVA</sequence>
<protein>
    <submittedName>
        <fullName evidence="2">Uncharacterized protein</fullName>
    </submittedName>
</protein>
<feature type="compositionally biased region" description="Low complexity" evidence="1">
    <location>
        <begin position="63"/>
        <end position="77"/>
    </location>
</feature>
<dbReference type="EMBL" id="BOMB01000052">
    <property type="protein sequence ID" value="GID16090.1"/>
    <property type="molecule type" value="Genomic_DNA"/>
</dbReference>
<keyword evidence="3" id="KW-1185">Reference proteome</keyword>
<evidence type="ECO:0000313" key="2">
    <source>
        <dbReference type="EMBL" id="GID16090.1"/>
    </source>
</evidence>
<evidence type="ECO:0000256" key="1">
    <source>
        <dbReference type="SAM" id="MobiDB-lite"/>
    </source>
</evidence>
<accession>A0A8J3JCW8</accession>
<dbReference type="Proteomes" id="UP000612808">
    <property type="component" value="Unassembled WGS sequence"/>
</dbReference>
<feature type="compositionally biased region" description="Polar residues" evidence="1">
    <location>
        <begin position="116"/>
        <end position="129"/>
    </location>
</feature>
<organism evidence="2 3">
    <name type="scientific">Actinocatenispora rupis</name>
    <dbReference type="NCBI Taxonomy" id="519421"/>
    <lineage>
        <taxon>Bacteria</taxon>
        <taxon>Bacillati</taxon>
        <taxon>Actinomycetota</taxon>
        <taxon>Actinomycetes</taxon>
        <taxon>Micromonosporales</taxon>
        <taxon>Micromonosporaceae</taxon>
        <taxon>Actinocatenispora</taxon>
    </lineage>
</organism>